<gene>
    <name evidence="2" type="ORF">FHG71_05855</name>
</gene>
<dbReference type="RefSeq" id="WP_139080688.1">
    <property type="nucleotide sequence ID" value="NZ_VDFV01000004.1"/>
</dbReference>
<evidence type="ECO:0000256" key="1">
    <source>
        <dbReference type="SAM" id="Phobius"/>
    </source>
</evidence>
<protein>
    <submittedName>
        <fullName evidence="2">Uncharacterized protein</fullName>
    </submittedName>
</protein>
<keyword evidence="3" id="KW-1185">Reference proteome</keyword>
<organism evidence="2 3">
    <name type="scientific">Rubellimicrobium roseum</name>
    <dbReference type="NCBI Taxonomy" id="687525"/>
    <lineage>
        <taxon>Bacteria</taxon>
        <taxon>Pseudomonadati</taxon>
        <taxon>Pseudomonadota</taxon>
        <taxon>Alphaproteobacteria</taxon>
        <taxon>Rhodobacterales</taxon>
        <taxon>Roseobacteraceae</taxon>
        <taxon>Rubellimicrobium</taxon>
    </lineage>
</organism>
<dbReference type="EMBL" id="VDFV01000004">
    <property type="protein sequence ID" value="TNC73365.1"/>
    <property type="molecule type" value="Genomic_DNA"/>
</dbReference>
<reference evidence="2 3" key="1">
    <citation type="submission" date="2019-06" db="EMBL/GenBank/DDBJ databases">
        <authorList>
            <person name="Jiang L."/>
        </authorList>
    </citation>
    <scope>NUCLEOTIDE SEQUENCE [LARGE SCALE GENOMIC DNA]</scope>
    <source>
        <strain evidence="2 3">YIM 48858</strain>
    </source>
</reference>
<sequence>MIYPLGGLLLGALLGWLRARQLGGKRLDLLQWAVVGAIIGGLIGTFVLIFIQRSYVGNA</sequence>
<keyword evidence="1" id="KW-1133">Transmembrane helix</keyword>
<proteinExistence type="predicted"/>
<comment type="caution">
    <text evidence="2">The sequence shown here is derived from an EMBL/GenBank/DDBJ whole genome shotgun (WGS) entry which is preliminary data.</text>
</comment>
<feature type="transmembrane region" description="Helical" evidence="1">
    <location>
        <begin position="29"/>
        <end position="51"/>
    </location>
</feature>
<accession>A0A5C4NHL6</accession>
<evidence type="ECO:0000313" key="3">
    <source>
        <dbReference type="Proteomes" id="UP000305709"/>
    </source>
</evidence>
<keyword evidence="1" id="KW-0472">Membrane</keyword>
<dbReference type="Proteomes" id="UP000305709">
    <property type="component" value="Unassembled WGS sequence"/>
</dbReference>
<keyword evidence="1" id="KW-0812">Transmembrane</keyword>
<dbReference type="AlphaFoldDB" id="A0A5C4NHL6"/>
<evidence type="ECO:0000313" key="2">
    <source>
        <dbReference type="EMBL" id="TNC73365.1"/>
    </source>
</evidence>
<name>A0A5C4NHL6_9RHOB</name>